<dbReference type="InterPro" id="IPR033985">
    <property type="entry name" value="SusD-like_N"/>
</dbReference>
<evidence type="ECO:0000256" key="1">
    <source>
        <dbReference type="ARBA" id="ARBA00004442"/>
    </source>
</evidence>
<evidence type="ECO:0000256" key="2">
    <source>
        <dbReference type="ARBA" id="ARBA00006275"/>
    </source>
</evidence>
<reference evidence="9 10" key="1">
    <citation type="submission" date="2018-08" db="EMBL/GenBank/DDBJ databases">
        <title>A genome reference for cultivated species of the human gut microbiota.</title>
        <authorList>
            <person name="Zou Y."/>
            <person name="Xue W."/>
            <person name="Luo G."/>
        </authorList>
    </citation>
    <scope>NUCLEOTIDE SEQUENCE [LARGE SCALE GENOMIC DNA]</scope>
    <source>
        <strain evidence="9 10">TF10-3AC</strain>
    </source>
</reference>
<feature type="domain" description="RagB/SusD" evidence="7">
    <location>
        <begin position="328"/>
        <end position="598"/>
    </location>
</feature>
<accession>A0A3E4N6D4</accession>
<protein>
    <submittedName>
        <fullName evidence="9">RagB/SusD family nutrient uptake outer membrane protein</fullName>
    </submittedName>
</protein>
<gene>
    <name evidence="9" type="ORF">DXD04_03955</name>
</gene>
<dbReference type="Proteomes" id="UP000260862">
    <property type="component" value="Unassembled WGS sequence"/>
</dbReference>
<dbReference type="RefSeq" id="WP_117671081.1">
    <property type="nucleotide sequence ID" value="NZ_CABOGR010000005.1"/>
</dbReference>
<dbReference type="GO" id="GO:0009279">
    <property type="term" value="C:cell outer membrane"/>
    <property type="evidence" value="ECO:0007669"/>
    <property type="project" value="UniProtKB-SubCell"/>
</dbReference>
<evidence type="ECO:0000259" key="7">
    <source>
        <dbReference type="Pfam" id="PF07980"/>
    </source>
</evidence>
<comment type="caution">
    <text evidence="9">The sequence shown here is derived from an EMBL/GenBank/DDBJ whole genome shotgun (WGS) entry which is preliminary data.</text>
</comment>
<dbReference type="EMBL" id="QSQT01000005">
    <property type="protein sequence ID" value="RGK57375.1"/>
    <property type="molecule type" value="Genomic_DNA"/>
</dbReference>
<feature type="chain" id="PRO_5017816982" evidence="6">
    <location>
        <begin position="23"/>
        <end position="603"/>
    </location>
</feature>
<evidence type="ECO:0000256" key="3">
    <source>
        <dbReference type="ARBA" id="ARBA00022729"/>
    </source>
</evidence>
<evidence type="ECO:0000256" key="5">
    <source>
        <dbReference type="ARBA" id="ARBA00023237"/>
    </source>
</evidence>
<dbReference type="AlphaFoldDB" id="A0A3E4N6D4"/>
<feature type="domain" description="SusD-like N-terminal" evidence="8">
    <location>
        <begin position="23"/>
        <end position="241"/>
    </location>
</feature>
<organism evidence="9 10">
    <name type="scientific">Phocaeicola plebeius</name>
    <dbReference type="NCBI Taxonomy" id="310297"/>
    <lineage>
        <taxon>Bacteria</taxon>
        <taxon>Pseudomonadati</taxon>
        <taxon>Bacteroidota</taxon>
        <taxon>Bacteroidia</taxon>
        <taxon>Bacteroidales</taxon>
        <taxon>Bacteroidaceae</taxon>
        <taxon>Phocaeicola</taxon>
    </lineage>
</organism>
<feature type="signal peptide" evidence="6">
    <location>
        <begin position="1"/>
        <end position="22"/>
    </location>
</feature>
<keyword evidence="3 6" id="KW-0732">Signal</keyword>
<keyword evidence="10" id="KW-1185">Reference proteome</keyword>
<dbReference type="Pfam" id="PF14322">
    <property type="entry name" value="SusD-like_3"/>
    <property type="match status" value="1"/>
</dbReference>
<sequence>MKIKKYTYIMLAVLLFSGTACSDFLDKEYDATLSDEKVFTNQTMTREFLTDIYTNLPDGLAPLNDDQFTGASRDCMTDNATSYWGLHYYTKVATDSYTAKDHPLLGQWNTDFAGIRKCNIFLNNAQASVVGNAEKSGDDNKLYERYCNEARLLRALFHFDLVCWFGDMLIVGENEDGTNIVFSMEDLEQMNQARTPAADVLQWVADECDKVKDALPFRYSNETTNWGRVNGATAYALKARALLYKASALNNPTGEQSWWQAAAQAAQDFIDKNAQQSNPYQLYATGNPENDYYECFTTNPVYNNEIILSRSVWNTNKVEQVFLPVGFTGKFSAAGRTSPTQNFVDCFEMLDGKRIDEGGGDYAYDAQNPYVNRDPRLAQIVFYQGMTWGSAKDNEQRKLDMRTDGGKDYSASMGGTCTGYYLKKFVNNISCQNPTNYPHSWIIFRYGEVLLNAAEAYCEAGNLDKAKQYINEIRDRAGMPHYEYTDQTELLKRIRNERRIELSFEDHRMWDLRRWRAYDNVTASEEQSKPYYEQLLNLYGVEISGTEAAPVYQYGPARSAQNGGVIETRVFNIPKNYLFPIPDSDVKMAPNLKQNPGWEITGE</sequence>
<dbReference type="InterPro" id="IPR012944">
    <property type="entry name" value="SusD_RagB_dom"/>
</dbReference>
<proteinExistence type="inferred from homology"/>
<evidence type="ECO:0000256" key="6">
    <source>
        <dbReference type="SAM" id="SignalP"/>
    </source>
</evidence>
<dbReference type="Gene3D" id="1.25.40.390">
    <property type="match status" value="1"/>
</dbReference>
<keyword evidence="5" id="KW-0998">Cell outer membrane</keyword>
<evidence type="ECO:0000313" key="9">
    <source>
        <dbReference type="EMBL" id="RGK57375.1"/>
    </source>
</evidence>
<dbReference type="InterPro" id="IPR011990">
    <property type="entry name" value="TPR-like_helical_dom_sf"/>
</dbReference>
<dbReference type="SUPFAM" id="SSF48452">
    <property type="entry name" value="TPR-like"/>
    <property type="match status" value="1"/>
</dbReference>
<keyword evidence="4" id="KW-0472">Membrane</keyword>
<dbReference type="Pfam" id="PF07980">
    <property type="entry name" value="SusD_RagB"/>
    <property type="match status" value="1"/>
</dbReference>
<comment type="similarity">
    <text evidence="2">Belongs to the SusD family.</text>
</comment>
<comment type="subcellular location">
    <subcellularLocation>
        <location evidence="1">Cell outer membrane</location>
    </subcellularLocation>
</comment>
<dbReference type="PROSITE" id="PS51257">
    <property type="entry name" value="PROKAR_LIPOPROTEIN"/>
    <property type="match status" value="1"/>
</dbReference>
<evidence type="ECO:0000313" key="10">
    <source>
        <dbReference type="Proteomes" id="UP000260862"/>
    </source>
</evidence>
<evidence type="ECO:0000256" key="4">
    <source>
        <dbReference type="ARBA" id="ARBA00023136"/>
    </source>
</evidence>
<name>A0A3E4N6D4_9BACT</name>
<evidence type="ECO:0000259" key="8">
    <source>
        <dbReference type="Pfam" id="PF14322"/>
    </source>
</evidence>